<dbReference type="EMBL" id="JAAIUW010000009">
    <property type="protein sequence ID" value="KAF7814333.1"/>
    <property type="molecule type" value="Genomic_DNA"/>
</dbReference>
<reference evidence="1" key="1">
    <citation type="submission" date="2020-09" db="EMBL/GenBank/DDBJ databases">
        <title>Genome-Enabled Discovery of Anthraquinone Biosynthesis in Senna tora.</title>
        <authorList>
            <person name="Kang S.-H."/>
            <person name="Pandey R.P."/>
            <person name="Lee C.-M."/>
            <person name="Sim J.-S."/>
            <person name="Jeong J.-T."/>
            <person name="Choi B.-S."/>
            <person name="Jung M."/>
            <person name="Ginzburg D."/>
            <person name="Zhao K."/>
            <person name="Won S.Y."/>
            <person name="Oh T.-J."/>
            <person name="Yu Y."/>
            <person name="Kim N.-H."/>
            <person name="Lee O.R."/>
            <person name="Lee T.-H."/>
            <person name="Bashyal P."/>
            <person name="Kim T.-S."/>
            <person name="Lee W.-H."/>
            <person name="Kawkins C."/>
            <person name="Kim C.-K."/>
            <person name="Kim J.S."/>
            <person name="Ahn B.O."/>
            <person name="Rhee S.Y."/>
            <person name="Sohng J.K."/>
        </authorList>
    </citation>
    <scope>NUCLEOTIDE SEQUENCE</scope>
    <source>
        <tissue evidence="1">Leaf</tissue>
    </source>
</reference>
<sequence>MEKCRRKKRSSKGKGAYLACKRKGEKFMS</sequence>
<comment type="caution">
    <text evidence="1">The sequence shown here is derived from an EMBL/GenBank/DDBJ whole genome shotgun (WGS) entry which is preliminary data.</text>
</comment>
<evidence type="ECO:0000313" key="2">
    <source>
        <dbReference type="Proteomes" id="UP000634136"/>
    </source>
</evidence>
<accession>A0A834T353</accession>
<evidence type="ECO:0000313" key="1">
    <source>
        <dbReference type="EMBL" id="KAF7814333.1"/>
    </source>
</evidence>
<keyword evidence="2" id="KW-1185">Reference proteome</keyword>
<protein>
    <submittedName>
        <fullName evidence="1">Uncharacterized protein</fullName>
    </submittedName>
</protein>
<organism evidence="1 2">
    <name type="scientific">Senna tora</name>
    <dbReference type="NCBI Taxonomy" id="362788"/>
    <lineage>
        <taxon>Eukaryota</taxon>
        <taxon>Viridiplantae</taxon>
        <taxon>Streptophyta</taxon>
        <taxon>Embryophyta</taxon>
        <taxon>Tracheophyta</taxon>
        <taxon>Spermatophyta</taxon>
        <taxon>Magnoliopsida</taxon>
        <taxon>eudicotyledons</taxon>
        <taxon>Gunneridae</taxon>
        <taxon>Pentapetalae</taxon>
        <taxon>rosids</taxon>
        <taxon>fabids</taxon>
        <taxon>Fabales</taxon>
        <taxon>Fabaceae</taxon>
        <taxon>Caesalpinioideae</taxon>
        <taxon>Cassia clade</taxon>
        <taxon>Senna</taxon>
    </lineage>
</organism>
<dbReference type="Proteomes" id="UP000634136">
    <property type="component" value="Unassembled WGS sequence"/>
</dbReference>
<proteinExistence type="predicted"/>
<name>A0A834T353_9FABA</name>
<dbReference type="AlphaFoldDB" id="A0A834T353"/>
<gene>
    <name evidence="1" type="ORF">G2W53_028302</name>
</gene>